<comment type="caution">
    <text evidence="1">The sequence shown here is derived from an EMBL/GenBank/DDBJ whole genome shotgun (WGS) entry which is preliminary data.</text>
</comment>
<sequence length="167" mass="19015">MIIDKKFIKAITETHKTATEMLKINTIKPLPANIISETNAAINDLIDSNLKLKSFGNCCNKGNHSKADNKTPTITNKSTKKQKTVQTREHALNTLIKETYIKSKDKSPRAIWSQLVIIAQNEDSILQEVTSWSAKNPVIKWISPEGIEQDLQRNSFRNIIYKLKRIK</sequence>
<gene>
    <name evidence="1" type="ORF">Lste_2930</name>
</gene>
<dbReference type="Proteomes" id="UP000054926">
    <property type="component" value="Unassembled WGS sequence"/>
</dbReference>
<dbReference type="EMBL" id="LNYY01000021">
    <property type="protein sequence ID" value="KTD66724.1"/>
    <property type="molecule type" value="Genomic_DNA"/>
</dbReference>
<keyword evidence="2" id="KW-1185">Reference proteome</keyword>
<dbReference type="PATRIC" id="fig|947033.5.peg.3104"/>
<dbReference type="RefSeq" id="WP_058511784.1">
    <property type="nucleotide sequence ID" value="NZ_LNYY01000021.1"/>
</dbReference>
<accession>A0A0W0ZCB5</accession>
<protein>
    <submittedName>
        <fullName evidence="1">Uncharacterized protein</fullName>
    </submittedName>
</protein>
<evidence type="ECO:0000313" key="1">
    <source>
        <dbReference type="EMBL" id="KTD66724.1"/>
    </source>
</evidence>
<dbReference type="STRING" id="947033.Lste_2930"/>
<reference evidence="1 2" key="1">
    <citation type="submission" date="2015-11" db="EMBL/GenBank/DDBJ databases">
        <title>Genomic analysis of 38 Legionella species identifies large and diverse effector repertoires.</title>
        <authorList>
            <person name="Burstein D."/>
            <person name="Amaro F."/>
            <person name="Zusman T."/>
            <person name="Lifshitz Z."/>
            <person name="Cohen O."/>
            <person name="Gilbert J.A."/>
            <person name="Pupko T."/>
            <person name="Shuman H.A."/>
            <person name="Segal G."/>
        </authorList>
    </citation>
    <scope>NUCLEOTIDE SEQUENCE [LARGE SCALE GENOMIC DNA]</scope>
    <source>
        <strain evidence="1 2">IMVS3376</strain>
    </source>
</reference>
<proteinExistence type="predicted"/>
<name>A0A0W0ZCB5_9GAMM</name>
<evidence type="ECO:0000313" key="2">
    <source>
        <dbReference type="Proteomes" id="UP000054926"/>
    </source>
</evidence>
<dbReference type="AlphaFoldDB" id="A0A0W0ZCB5"/>
<organism evidence="1 2">
    <name type="scientific">Legionella steelei</name>
    <dbReference type="NCBI Taxonomy" id="947033"/>
    <lineage>
        <taxon>Bacteria</taxon>
        <taxon>Pseudomonadati</taxon>
        <taxon>Pseudomonadota</taxon>
        <taxon>Gammaproteobacteria</taxon>
        <taxon>Legionellales</taxon>
        <taxon>Legionellaceae</taxon>
        <taxon>Legionella</taxon>
    </lineage>
</organism>